<dbReference type="Pfam" id="PF10976">
    <property type="entry name" value="DUF2790"/>
    <property type="match status" value="1"/>
</dbReference>
<gene>
    <name evidence="2" type="ORF">DNK06_12015</name>
</gene>
<dbReference type="RefSeq" id="WP_131180253.1">
    <property type="nucleotide sequence ID" value="NZ_QJUI01000009.1"/>
</dbReference>
<accession>A0A4Q9QMV4</accession>
<evidence type="ECO:0000313" key="2">
    <source>
        <dbReference type="EMBL" id="TBU79891.1"/>
    </source>
</evidence>
<comment type="caution">
    <text evidence="2">The sequence shown here is derived from an EMBL/GenBank/DDBJ whole genome shotgun (WGS) entry which is preliminary data.</text>
</comment>
<dbReference type="InterPro" id="IPR021245">
    <property type="entry name" value="DUF2790"/>
</dbReference>
<proteinExistence type="predicted"/>
<dbReference type="AlphaFoldDB" id="A0A4Q9QMV4"/>
<reference evidence="2 3" key="1">
    <citation type="submission" date="2018-06" db="EMBL/GenBank/DDBJ databases">
        <title>Three novel Pseudomonas species isolated from symptomatic oak.</title>
        <authorList>
            <person name="Bueno-Gonzalez V."/>
            <person name="Brady C."/>
        </authorList>
    </citation>
    <scope>NUCLEOTIDE SEQUENCE [LARGE SCALE GENOMIC DNA]</scope>
    <source>
        <strain evidence="2 3">P9A</strain>
    </source>
</reference>
<dbReference type="OrthoDB" id="7027858at2"/>
<dbReference type="Proteomes" id="UP000292302">
    <property type="component" value="Unassembled WGS sequence"/>
</dbReference>
<protein>
    <submittedName>
        <fullName evidence="2">DUF2790 domain-containing protein</fullName>
    </submittedName>
</protein>
<keyword evidence="1" id="KW-0732">Signal</keyword>
<evidence type="ECO:0000313" key="3">
    <source>
        <dbReference type="Proteomes" id="UP000292302"/>
    </source>
</evidence>
<keyword evidence="3" id="KW-1185">Reference proteome</keyword>
<dbReference type="Gene3D" id="2.30.140.50">
    <property type="entry name" value="Protein of unknown function DUF2790"/>
    <property type="match status" value="1"/>
</dbReference>
<feature type="chain" id="PRO_5020312552" evidence="1">
    <location>
        <begin position="27"/>
        <end position="87"/>
    </location>
</feature>
<sequence length="87" mass="9425">MNWKAITTACLFGALNIGLLPSLAHADIKVETYTYGTHLDIQKVLSLSEGTGQGCDVVNARMTYLDSQGQTRILEYIKLAESCSQGS</sequence>
<feature type="signal peptide" evidence="1">
    <location>
        <begin position="1"/>
        <end position="26"/>
    </location>
</feature>
<dbReference type="EMBL" id="QJUI01000009">
    <property type="protein sequence ID" value="TBU79891.1"/>
    <property type="molecule type" value="Genomic_DNA"/>
</dbReference>
<name>A0A4Q9QMV4_9GAMM</name>
<organism evidence="2 3">
    <name type="scientific">Phytopseudomonas daroniae</name>
    <dbReference type="NCBI Taxonomy" id="2487519"/>
    <lineage>
        <taxon>Bacteria</taxon>
        <taxon>Pseudomonadati</taxon>
        <taxon>Pseudomonadota</taxon>
        <taxon>Gammaproteobacteria</taxon>
        <taxon>Pseudomonadales</taxon>
        <taxon>Pseudomonadaceae</taxon>
        <taxon>Phytopseudomonas</taxon>
    </lineage>
</organism>
<evidence type="ECO:0000256" key="1">
    <source>
        <dbReference type="SAM" id="SignalP"/>
    </source>
</evidence>